<keyword evidence="4" id="KW-1185">Reference proteome</keyword>
<dbReference type="Proteomes" id="UP000735302">
    <property type="component" value="Unassembled WGS sequence"/>
</dbReference>
<protein>
    <submittedName>
        <fullName evidence="3">Protein cereblon</fullName>
    </submittedName>
</protein>
<dbReference type="EMBL" id="BLXT01002220">
    <property type="protein sequence ID" value="GFN92164.1"/>
    <property type="molecule type" value="Genomic_DNA"/>
</dbReference>
<accession>A0AAV3Z9H0</accession>
<dbReference type="CDD" id="cd15777">
    <property type="entry name" value="CRBN_C_like"/>
    <property type="match status" value="1"/>
</dbReference>
<evidence type="ECO:0000259" key="2">
    <source>
        <dbReference type="PROSITE" id="PS51788"/>
    </source>
</evidence>
<feature type="chain" id="PRO_5043337989" evidence="1">
    <location>
        <begin position="32"/>
        <end position="173"/>
    </location>
</feature>
<dbReference type="AlphaFoldDB" id="A0AAV3Z9H0"/>
<reference evidence="3 4" key="1">
    <citation type="journal article" date="2021" name="Elife">
        <title>Chloroplast acquisition without the gene transfer in kleptoplastic sea slugs, Plakobranchus ocellatus.</title>
        <authorList>
            <person name="Maeda T."/>
            <person name="Takahashi S."/>
            <person name="Yoshida T."/>
            <person name="Shimamura S."/>
            <person name="Takaki Y."/>
            <person name="Nagai Y."/>
            <person name="Toyoda A."/>
            <person name="Suzuki Y."/>
            <person name="Arimoto A."/>
            <person name="Ishii H."/>
            <person name="Satoh N."/>
            <person name="Nishiyama T."/>
            <person name="Hasebe M."/>
            <person name="Maruyama T."/>
            <person name="Minagawa J."/>
            <person name="Obokata J."/>
            <person name="Shigenobu S."/>
        </authorList>
    </citation>
    <scope>NUCLEOTIDE SEQUENCE [LARGE SCALE GENOMIC DNA]</scope>
</reference>
<dbReference type="FunFam" id="2.170.150.20:FF:000007">
    <property type="entry name" value="Protein cereblon"/>
    <property type="match status" value="1"/>
</dbReference>
<evidence type="ECO:0000313" key="4">
    <source>
        <dbReference type="Proteomes" id="UP000735302"/>
    </source>
</evidence>
<evidence type="ECO:0000256" key="1">
    <source>
        <dbReference type="SAM" id="SignalP"/>
    </source>
</evidence>
<proteinExistence type="predicted"/>
<comment type="caution">
    <text evidence="3">The sequence shown here is derived from an EMBL/GenBank/DDBJ whole genome shotgun (WGS) entry which is preliminary data.</text>
</comment>
<keyword evidence="1" id="KW-0732">Signal</keyword>
<dbReference type="InterPro" id="IPR034750">
    <property type="entry name" value="CULT"/>
</dbReference>
<feature type="signal peptide" evidence="1">
    <location>
        <begin position="1"/>
        <end position="31"/>
    </location>
</feature>
<feature type="domain" description="CULT" evidence="2">
    <location>
        <begin position="33"/>
        <end position="159"/>
    </location>
</feature>
<sequence length="173" mass="19348">MLICLRTSTHYLKILCAACLIELFLISACDQFEGFLLCRKCGFELAKAQDLFSMPSHLAVGVRNDTIAKNQKVYIQLFKNPHGNYFEVITSRTADAETDNVNFGSDSWFPGYVWSIAKCPRCGTHVGWVFTAAKAAFEKAESQISSFVGIILGQVMHEEEVNSLIITPKLYHS</sequence>
<evidence type="ECO:0000313" key="3">
    <source>
        <dbReference type="EMBL" id="GFN92164.1"/>
    </source>
</evidence>
<gene>
    <name evidence="3" type="ORF">PoB_001867000</name>
</gene>
<dbReference type="PROSITE" id="PS51788">
    <property type="entry name" value="CULT"/>
    <property type="match status" value="1"/>
</dbReference>
<organism evidence="3 4">
    <name type="scientific">Plakobranchus ocellatus</name>
    <dbReference type="NCBI Taxonomy" id="259542"/>
    <lineage>
        <taxon>Eukaryota</taxon>
        <taxon>Metazoa</taxon>
        <taxon>Spiralia</taxon>
        <taxon>Lophotrochozoa</taxon>
        <taxon>Mollusca</taxon>
        <taxon>Gastropoda</taxon>
        <taxon>Heterobranchia</taxon>
        <taxon>Euthyneura</taxon>
        <taxon>Panpulmonata</taxon>
        <taxon>Sacoglossa</taxon>
        <taxon>Placobranchoidea</taxon>
        <taxon>Plakobranchidae</taxon>
        <taxon>Plakobranchus</taxon>
    </lineage>
</organism>
<name>A0AAV3Z9H0_9GAST</name>
<dbReference type="Gene3D" id="2.170.150.20">
    <property type="entry name" value="Peptide methionine sulfoxide reductase"/>
    <property type="match status" value="1"/>
</dbReference>